<feature type="compositionally biased region" description="Basic and acidic residues" evidence="1">
    <location>
        <begin position="76"/>
        <end position="94"/>
    </location>
</feature>
<reference evidence="2 3" key="1">
    <citation type="submission" date="2024-09" db="EMBL/GenBank/DDBJ databases">
        <title>Chromosome-scale assembly of Riccia sorocarpa.</title>
        <authorList>
            <person name="Paukszto L."/>
        </authorList>
    </citation>
    <scope>NUCLEOTIDE SEQUENCE [LARGE SCALE GENOMIC DNA]</scope>
    <source>
        <strain evidence="2">LP-2024</strain>
        <tissue evidence="2">Aerial parts of the thallus</tissue>
    </source>
</reference>
<feature type="compositionally biased region" description="Acidic residues" evidence="1">
    <location>
        <begin position="13"/>
        <end position="22"/>
    </location>
</feature>
<evidence type="ECO:0000313" key="2">
    <source>
        <dbReference type="EMBL" id="KAL3678470.1"/>
    </source>
</evidence>
<name>A0ABD3GK63_9MARC</name>
<feature type="region of interest" description="Disordered" evidence="1">
    <location>
        <begin position="165"/>
        <end position="219"/>
    </location>
</feature>
<feature type="compositionally biased region" description="Acidic residues" evidence="1">
    <location>
        <begin position="54"/>
        <end position="63"/>
    </location>
</feature>
<comment type="caution">
    <text evidence="2">The sequence shown here is derived from an EMBL/GenBank/DDBJ whole genome shotgun (WGS) entry which is preliminary data.</text>
</comment>
<dbReference type="InterPro" id="IPR036691">
    <property type="entry name" value="Endo/exonu/phosph_ase_sf"/>
</dbReference>
<feature type="compositionally biased region" description="Basic and acidic residues" evidence="1">
    <location>
        <begin position="174"/>
        <end position="186"/>
    </location>
</feature>
<accession>A0ABD3GK63</accession>
<evidence type="ECO:0000256" key="1">
    <source>
        <dbReference type="SAM" id="MobiDB-lite"/>
    </source>
</evidence>
<dbReference type="SUPFAM" id="SSF56219">
    <property type="entry name" value="DNase I-like"/>
    <property type="match status" value="1"/>
</dbReference>
<sequence>MFAIEVYFRTDKEEQDDEEEVGEITKPSEHKAEKIDTQEESESDEANSVSQDKEMEESEEDGNWDLNNDPNAPGKRGQDLQRIDEVSEEAREEATENLAGENVEEENLGNTLPRMMNNGIFSPDAHVTAKKRGCEVAKGNSRRQSMHQTSVQIRLYDEQVKIGNTEEGAGGSHKHMELKTPDRKDSVTTGVASSSRNPATGAGKEGSKASKNRKKGTISKGRSYKSLHISYIMQYDLKIISGNVQGLGSERRVRRARAWLEKMKFQNSILLLQEMKVGEETLLEILEFKAPDSVVVVDYIELGKRVAIIVVPKHIRIVEMGVSGYDFAAWVKVETSIGIVGVISLHALNRPNQRKKSWCWARNLINNGKWFFGGDFNMVEYDEDSCGPTARLDGSKYDKWHAVSREADLIDTRLTAIKTTTAVLHKTC</sequence>
<dbReference type="Proteomes" id="UP001633002">
    <property type="component" value="Unassembled WGS sequence"/>
</dbReference>
<protein>
    <recommendedName>
        <fullName evidence="4">Endonuclease/exonuclease/phosphatase domain-containing protein</fullName>
    </recommendedName>
</protein>
<gene>
    <name evidence="2" type="ORF">R1sor_021426</name>
</gene>
<keyword evidence="3" id="KW-1185">Reference proteome</keyword>
<feature type="compositionally biased region" description="Polar residues" evidence="1">
    <location>
        <begin position="187"/>
        <end position="198"/>
    </location>
</feature>
<feature type="compositionally biased region" description="Basic residues" evidence="1">
    <location>
        <begin position="210"/>
        <end position="219"/>
    </location>
</feature>
<evidence type="ECO:0000313" key="3">
    <source>
        <dbReference type="Proteomes" id="UP001633002"/>
    </source>
</evidence>
<feature type="region of interest" description="Disordered" evidence="1">
    <location>
        <begin position="1"/>
        <end position="108"/>
    </location>
</feature>
<dbReference type="AlphaFoldDB" id="A0ABD3GK63"/>
<feature type="compositionally biased region" description="Basic and acidic residues" evidence="1">
    <location>
        <begin position="26"/>
        <end position="37"/>
    </location>
</feature>
<dbReference type="Gene3D" id="3.60.10.10">
    <property type="entry name" value="Endonuclease/exonuclease/phosphatase"/>
    <property type="match status" value="1"/>
</dbReference>
<organism evidence="2 3">
    <name type="scientific">Riccia sorocarpa</name>
    <dbReference type="NCBI Taxonomy" id="122646"/>
    <lineage>
        <taxon>Eukaryota</taxon>
        <taxon>Viridiplantae</taxon>
        <taxon>Streptophyta</taxon>
        <taxon>Embryophyta</taxon>
        <taxon>Marchantiophyta</taxon>
        <taxon>Marchantiopsida</taxon>
        <taxon>Marchantiidae</taxon>
        <taxon>Marchantiales</taxon>
        <taxon>Ricciaceae</taxon>
        <taxon>Riccia</taxon>
    </lineage>
</organism>
<proteinExistence type="predicted"/>
<dbReference type="EMBL" id="JBJQOH010000007">
    <property type="protein sequence ID" value="KAL3678470.1"/>
    <property type="molecule type" value="Genomic_DNA"/>
</dbReference>
<evidence type="ECO:0008006" key="4">
    <source>
        <dbReference type="Google" id="ProtNLM"/>
    </source>
</evidence>